<accession>A0A0G4ECJ7</accession>
<evidence type="ECO:0000256" key="1">
    <source>
        <dbReference type="SAM" id="MobiDB-lite"/>
    </source>
</evidence>
<gene>
    <name evidence="2" type="ORF">Vbra_4797</name>
</gene>
<feature type="compositionally biased region" description="Low complexity" evidence="1">
    <location>
        <begin position="393"/>
        <end position="402"/>
    </location>
</feature>
<reference evidence="2 3" key="1">
    <citation type="submission" date="2014-11" db="EMBL/GenBank/DDBJ databases">
        <authorList>
            <person name="Zhu J."/>
            <person name="Qi W."/>
            <person name="Song R."/>
        </authorList>
    </citation>
    <scope>NUCLEOTIDE SEQUENCE [LARGE SCALE GENOMIC DNA]</scope>
</reference>
<dbReference type="Proteomes" id="UP000041254">
    <property type="component" value="Unassembled WGS sequence"/>
</dbReference>
<dbReference type="EMBL" id="CDMY01000170">
    <property type="protein sequence ID" value="CEL93462.1"/>
    <property type="molecule type" value="Genomic_DNA"/>
</dbReference>
<name>A0A0G4ECJ7_VITBC</name>
<evidence type="ECO:0000313" key="3">
    <source>
        <dbReference type="Proteomes" id="UP000041254"/>
    </source>
</evidence>
<feature type="region of interest" description="Disordered" evidence="1">
    <location>
        <begin position="382"/>
        <end position="406"/>
    </location>
</feature>
<dbReference type="VEuPathDB" id="CryptoDB:Vbra_4797"/>
<evidence type="ECO:0000313" key="2">
    <source>
        <dbReference type="EMBL" id="CEL93462.1"/>
    </source>
</evidence>
<proteinExistence type="predicted"/>
<feature type="region of interest" description="Disordered" evidence="1">
    <location>
        <begin position="469"/>
        <end position="489"/>
    </location>
</feature>
<keyword evidence="3" id="KW-1185">Reference proteome</keyword>
<dbReference type="AlphaFoldDB" id="A0A0G4ECJ7"/>
<feature type="compositionally biased region" description="Basic and acidic residues" evidence="1">
    <location>
        <begin position="480"/>
        <end position="489"/>
    </location>
</feature>
<feature type="compositionally biased region" description="Basic residues" evidence="1">
    <location>
        <begin position="469"/>
        <end position="479"/>
    </location>
</feature>
<organism evidence="2 3">
    <name type="scientific">Vitrella brassicaformis (strain CCMP3155)</name>
    <dbReference type="NCBI Taxonomy" id="1169540"/>
    <lineage>
        <taxon>Eukaryota</taxon>
        <taxon>Sar</taxon>
        <taxon>Alveolata</taxon>
        <taxon>Colpodellida</taxon>
        <taxon>Vitrellaceae</taxon>
        <taxon>Vitrella</taxon>
    </lineage>
</organism>
<sequence length="585" mass="64842">MARSPKKRFNFVDLFEEAAAHKPLNADYTQQLQAQLAHRRASDPSAIDTATRILAGLPLERRRSRSRLGEEAELEGSGMRSRQSSRSSMDEGSPRFVPRFAPLPSLPEHAPYGQLPASTDDRPDRHIVLKPSAVHPDSSVPLPRPLAGRRWSAPSPGDITAYRQQPHQPMLSNLGTFFTRMGSAQMRNGKSKETKYTVFAYRLLAGANAGAGGRRGEGGRKGKGAGGVGGGGSEERFEVDRSLQVFTAVEKGDIHATPQYTLSLMEFLGFQWVALRFKSPNDRANNRLAFDHVVVRAANHPNSTTVVIKTTTEPHITWACAVLPQGTSVELLQSSTQELMASSANVKSPEELKAQGRDALPWLDMPLYLPKSQQYLRTLSSGASMEADERESAPSPAAPSHESLPDRLSSLPDWLFGRGPYELLHQWRKFTLGTKEAEARRKREDQELEHKREQLARRIETLKARKAAAKVRRRVRGQRGKGEVEEGDPKAVRRNTFEGLMHSRSTNIGSDLLVQGSASKEAIAWGSLPPTPLRLMRSYTAPHGRDMTDGDAWIRQANKAFAPNTHPELAREREKAAEWMVLDVS</sequence>
<feature type="region of interest" description="Disordered" evidence="1">
    <location>
        <begin position="64"/>
        <end position="153"/>
    </location>
</feature>
<protein>
    <submittedName>
        <fullName evidence="2">Uncharacterized protein</fullName>
    </submittedName>
</protein>
<feature type="region of interest" description="Disordered" evidence="1">
    <location>
        <begin position="210"/>
        <end position="235"/>
    </location>
</feature>
<feature type="compositionally biased region" description="Low complexity" evidence="1">
    <location>
        <begin position="75"/>
        <end position="87"/>
    </location>
</feature>
<dbReference type="InParanoid" id="A0A0G4ECJ7"/>